<dbReference type="GO" id="GO:0046872">
    <property type="term" value="F:metal ion binding"/>
    <property type="evidence" value="ECO:0007669"/>
    <property type="project" value="UniProtKB-KW"/>
</dbReference>
<protein>
    <recommendedName>
        <fullName evidence="2">LapB rubredoxin metal binding domain-containing protein</fullName>
    </recommendedName>
</protein>
<organism evidence="3">
    <name type="scientific">marine metagenome</name>
    <dbReference type="NCBI Taxonomy" id="408172"/>
    <lineage>
        <taxon>unclassified sequences</taxon>
        <taxon>metagenomes</taxon>
        <taxon>ecological metagenomes</taxon>
    </lineage>
</organism>
<gene>
    <name evidence="3" type="ORF">METZ01_LOCUS473144</name>
</gene>
<keyword evidence="1" id="KW-0479">Metal-binding</keyword>
<dbReference type="AlphaFoldDB" id="A0A383BKD8"/>
<reference evidence="3" key="1">
    <citation type="submission" date="2018-05" db="EMBL/GenBank/DDBJ databases">
        <authorList>
            <person name="Lanie J.A."/>
            <person name="Ng W.-L."/>
            <person name="Kazmierczak K.M."/>
            <person name="Andrzejewski T.M."/>
            <person name="Davidsen T.M."/>
            <person name="Wayne K.J."/>
            <person name="Tettelin H."/>
            <person name="Glass J.I."/>
            <person name="Rusch D."/>
            <person name="Podicherti R."/>
            <person name="Tsui H.-C.T."/>
            <person name="Winkler M.E."/>
        </authorList>
    </citation>
    <scope>NUCLEOTIDE SEQUENCE</scope>
</reference>
<sequence>MVKNDYGQNLAYQCDSCSRRYPKWQGKCDGCNEWNTIIEKMVYSNDLGSKNDWIKYDDFSSDLIHLDSEDYDYDSIRFDIKWSRIYTIYKIFS</sequence>
<evidence type="ECO:0000313" key="3">
    <source>
        <dbReference type="EMBL" id="SVE20290.1"/>
    </source>
</evidence>
<dbReference type="EMBL" id="UINC01201101">
    <property type="protein sequence ID" value="SVE20290.1"/>
    <property type="molecule type" value="Genomic_DNA"/>
</dbReference>
<feature type="domain" description="LapB rubredoxin metal binding" evidence="2">
    <location>
        <begin position="12"/>
        <end position="39"/>
    </location>
</feature>
<evidence type="ECO:0000256" key="1">
    <source>
        <dbReference type="ARBA" id="ARBA00022723"/>
    </source>
</evidence>
<evidence type="ECO:0000259" key="2">
    <source>
        <dbReference type="Pfam" id="PF18073"/>
    </source>
</evidence>
<name>A0A383BKD8_9ZZZZ</name>
<accession>A0A383BKD8</accession>
<dbReference type="InterPro" id="IPR041166">
    <property type="entry name" value="Rubredoxin_2"/>
</dbReference>
<proteinExistence type="predicted"/>
<feature type="non-terminal residue" evidence="3">
    <location>
        <position position="93"/>
    </location>
</feature>
<dbReference type="Pfam" id="PF18073">
    <property type="entry name" value="Zn_ribbon_LapB"/>
    <property type="match status" value="1"/>
</dbReference>